<dbReference type="NCBIfam" id="NF041518">
    <property type="entry name" value="choice_anch_Q"/>
    <property type="match status" value="1"/>
</dbReference>
<organism evidence="2 3">
    <name type="scientific">Paraflavitalea soli</name>
    <dbReference type="NCBI Taxonomy" id="2315862"/>
    <lineage>
        <taxon>Bacteria</taxon>
        <taxon>Pseudomonadati</taxon>
        <taxon>Bacteroidota</taxon>
        <taxon>Chitinophagia</taxon>
        <taxon>Chitinophagales</taxon>
        <taxon>Chitinophagaceae</taxon>
        <taxon>Paraflavitalea</taxon>
    </lineage>
</organism>
<dbReference type="InterPro" id="IPR059226">
    <property type="entry name" value="Choice_anch_Q_dom"/>
</dbReference>
<dbReference type="KEGG" id="pseg:D3H65_20960"/>
<accession>A0A3B7MP85</accession>
<dbReference type="EMBL" id="CP032157">
    <property type="protein sequence ID" value="AXY76312.1"/>
    <property type="molecule type" value="Genomic_DNA"/>
</dbReference>
<dbReference type="Gene3D" id="2.160.20.10">
    <property type="entry name" value="Single-stranded right-handed beta-helix, Pectin lyase-like"/>
    <property type="match status" value="1"/>
</dbReference>
<evidence type="ECO:0000256" key="1">
    <source>
        <dbReference type="SAM" id="SignalP"/>
    </source>
</evidence>
<dbReference type="InterPro" id="IPR011050">
    <property type="entry name" value="Pectin_lyase_fold/virulence"/>
</dbReference>
<keyword evidence="3" id="KW-1185">Reference proteome</keyword>
<dbReference type="Proteomes" id="UP000263900">
    <property type="component" value="Chromosome"/>
</dbReference>
<proteinExistence type="predicted"/>
<sequence length="464" mass="51131">MKQVLVFILIVAAMATACKKDSFITGTANLSTSADTLHFDTVFTTLGSVTHYFRIFNDNNQKLKLHNVSLAGGASSVFKINVDGTPGPVVNDIDIEANDSLYVFVSVKINPTAQDLPFVIRDSIHIQFNNQEKWVQLEAWGQNAHFLRSTLIDVNETWTNDKPYVILGGLQVDTNTTLTIQKGCRIYLHANAPFIVDGTLLVTGEKYDSTKVTFSGDRLDEPYRDYPGAWPGIYFRGVSKDNYLQFAVIKNAYQGIVAIGPSINANPKVILSESIIDNCYDAGIQSMQSDIRAQNCLISNCGKNMVLALGGNYDFNHCTSVAYSNTFIQHKEPVLLVTDFIRDGNTVLTAGLTANFRNCIFWADNSIVDNEVVSNKQGTGSFNLSFQNCLWKAKSNPGNATANNVIANQAPLFDSVDTQKRWYNFRLKDESPAINKGSATALSIDLDGNPRPIGLPDLGCYEKQ</sequence>
<dbReference type="OrthoDB" id="1111178at2"/>
<dbReference type="InterPro" id="IPR012334">
    <property type="entry name" value="Pectin_lyas_fold"/>
</dbReference>
<dbReference type="SUPFAM" id="SSF51126">
    <property type="entry name" value="Pectin lyase-like"/>
    <property type="match status" value="1"/>
</dbReference>
<feature type="signal peptide" evidence="1">
    <location>
        <begin position="1"/>
        <end position="17"/>
    </location>
</feature>
<name>A0A3B7MP85_9BACT</name>
<protein>
    <recommendedName>
        <fullName evidence="4">Right-handed parallel beta-helix repeat-containing protein</fullName>
    </recommendedName>
</protein>
<reference evidence="2 3" key="1">
    <citation type="submission" date="2018-09" db="EMBL/GenBank/DDBJ databases">
        <title>Genome sequencing of strain 6GH32-13.</title>
        <authorList>
            <person name="Weon H.-Y."/>
            <person name="Heo J."/>
            <person name="Kwon S.-W."/>
        </authorList>
    </citation>
    <scope>NUCLEOTIDE SEQUENCE [LARGE SCALE GENOMIC DNA]</scope>
    <source>
        <strain evidence="2 3">5GH32-13</strain>
    </source>
</reference>
<dbReference type="PROSITE" id="PS51257">
    <property type="entry name" value="PROKAR_LIPOPROTEIN"/>
    <property type="match status" value="1"/>
</dbReference>
<evidence type="ECO:0000313" key="3">
    <source>
        <dbReference type="Proteomes" id="UP000263900"/>
    </source>
</evidence>
<feature type="chain" id="PRO_5017654772" description="Right-handed parallel beta-helix repeat-containing protein" evidence="1">
    <location>
        <begin position="18"/>
        <end position="464"/>
    </location>
</feature>
<dbReference type="AlphaFoldDB" id="A0A3B7MP85"/>
<keyword evidence="1" id="KW-0732">Signal</keyword>
<evidence type="ECO:0008006" key="4">
    <source>
        <dbReference type="Google" id="ProtNLM"/>
    </source>
</evidence>
<dbReference type="RefSeq" id="WP_119052189.1">
    <property type="nucleotide sequence ID" value="NZ_CP032157.1"/>
</dbReference>
<gene>
    <name evidence="2" type="ORF">D3H65_20960</name>
</gene>
<evidence type="ECO:0000313" key="2">
    <source>
        <dbReference type="EMBL" id="AXY76312.1"/>
    </source>
</evidence>